<proteinExistence type="predicted"/>
<dbReference type="OrthoDB" id="6269383at2759"/>
<feature type="transmembrane region" description="Helical" evidence="5">
    <location>
        <begin position="285"/>
        <end position="306"/>
    </location>
</feature>
<feature type="transmembrane region" description="Helical" evidence="5">
    <location>
        <begin position="12"/>
        <end position="33"/>
    </location>
</feature>
<comment type="caution">
    <text evidence="7">The sequence shown here is derived from an EMBL/GenBank/DDBJ whole genome shotgun (WGS) entry which is preliminary data.</text>
</comment>
<feature type="transmembrane region" description="Helical" evidence="5">
    <location>
        <begin position="90"/>
        <end position="113"/>
    </location>
</feature>
<dbReference type="PANTHER" id="PTHR45698:SF1">
    <property type="entry name" value="TRACE AMINE-ASSOCIATED RECEPTOR 13C-LIKE"/>
    <property type="match status" value="1"/>
</dbReference>
<dbReference type="AlphaFoldDB" id="A0A8T0D927"/>
<evidence type="ECO:0000259" key="6">
    <source>
        <dbReference type="PROSITE" id="PS50262"/>
    </source>
</evidence>
<evidence type="ECO:0000256" key="2">
    <source>
        <dbReference type="ARBA" id="ARBA00022692"/>
    </source>
</evidence>
<dbReference type="SUPFAM" id="SSF81321">
    <property type="entry name" value="Family A G protein-coupled receptor-like"/>
    <property type="match status" value="1"/>
</dbReference>
<dbReference type="InterPro" id="IPR017452">
    <property type="entry name" value="GPCR_Rhodpsn_7TM"/>
</dbReference>
<dbReference type="CDD" id="cd00637">
    <property type="entry name" value="7tm_classA_rhodopsin-like"/>
    <property type="match status" value="1"/>
</dbReference>
<dbReference type="Proteomes" id="UP000699462">
    <property type="component" value="Unassembled WGS sequence"/>
</dbReference>
<keyword evidence="3 5" id="KW-1133">Transmembrane helix</keyword>
<name>A0A8T0D927_9TREM</name>
<keyword evidence="2 5" id="KW-0812">Transmembrane</keyword>
<feature type="transmembrane region" description="Helical" evidence="5">
    <location>
        <begin position="125"/>
        <end position="150"/>
    </location>
</feature>
<evidence type="ECO:0000313" key="8">
    <source>
        <dbReference type="Proteomes" id="UP000699462"/>
    </source>
</evidence>
<keyword evidence="4 5" id="KW-0472">Membrane</keyword>
<dbReference type="PANTHER" id="PTHR45698">
    <property type="entry name" value="TRACE AMINE-ASSOCIATED RECEPTOR 19N-RELATED"/>
    <property type="match status" value="1"/>
</dbReference>
<evidence type="ECO:0000256" key="3">
    <source>
        <dbReference type="ARBA" id="ARBA00022989"/>
    </source>
</evidence>
<feature type="transmembrane region" description="Helical" evidence="5">
    <location>
        <begin position="179"/>
        <end position="198"/>
    </location>
</feature>
<dbReference type="EMBL" id="JTDF01012794">
    <property type="protein sequence ID" value="KAF8563278.1"/>
    <property type="molecule type" value="Genomic_DNA"/>
</dbReference>
<protein>
    <recommendedName>
        <fullName evidence="6">G-protein coupled receptors family 1 profile domain-containing protein</fullName>
    </recommendedName>
</protein>
<accession>A0A8T0D927</accession>
<feature type="domain" description="G-protein coupled receptors family 1 profile" evidence="6">
    <location>
        <begin position="92"/>
        <end position="302"/>
    </location>
</feature>
<gene>
    <name evidence="7" type="ORF">P879_08279</name>
</gene>
<evidence type="ECO:0000256" key="4">
    <source>
        <dbReference type="ARBA" id="ARBA00023136"/>
    </source>
</evidence>
<feature type="transmembrane region" description="Helical" evidence="5">
    <location>
        <begin position="245"/>
        <end position="265"/>
    </location>
</feature>
<reference evidence="7 8" key="1">
    <citation type="submission" date="2019-07" db="EMBL/GenBank/DDBJ databases">
        <title>Annotation for the trematode Paragonimus westermani.</title>
        <authorList>
            <person name="Choi Y.-J."/>
        </authorList>
    </citation>
    <scope>NUCLEOTIDE SEQUENCE [LARGE SCALE GENOMIC DNA]</scope>
    <source>
        <strain evidence="7">180907_Pwestermani</strain>
    </source>
</reference>
<evidence type="ECO:0000256" key="1">
    <source>
        <dbReference type="ARBA" id="ARBA00004370"/>
    </source>
</evidence>
<dbReference type="PROSITE" id="PS50262">
    <property type="entry name" value="G_PROTEIN_RECEP_F1_2"/>
    <property type="match status" value="1"/>
</dbReference>
<comment type="subcellular location">
    <subcellularLocation>
        <location evidence="1">Membrane</location>
    </subcellularLocation>
</comment>
<evidence type="ECO:0000256" key="5">
    <source>
        <dbReference type="SAM" id="Phobius"/>
    </source>
</evidence>
<organism evidence="7 8">
    <name type="scientific">Paragonimus westermani</name>
    <dbReference type="NCBI Taxonomy" id="34504"/>
    <lineage>
        <taxon>Eukaryota</taxon>
        <taxon>Metazoa</taxon>
        <taxon>Spiralia</taxon>
        <taxon>Lophotrochozoa</taxon>
        <taxon>Platyhelminthes</taxon>
        <taxon>Trematoda</taxon>
        <taxon>Digenea</taxon>
        <taxon>Plagiorchiida</taxon>
        <taxon>Troglotremata</taxon>
        <taxon>Troglotrematidae</taxon>
        <taxon>Paragonimus</taxon>
    </lineage>
</organism>
<feature type="transmembrane region" description="Helical" evidence="5">
    <location>
        <begin position="45"/>
        <end position="66"/>
    </location>
</feature>
<dbReference type="Gene3D" id="1.20.1070.10">
    <property type="entry name" value="Rhodopsin 7-helix transmembrane proteins"/>
    <property type="match status" value="1"/>
</dbReference>
<evidence type="ECO:0000313" key="7">
    <source>
        <dbReference type="EMBL" id="KAF8563278.1"/>
    </source>
</evidence>
<sequence length="341" mass="38191">MSVDKDSLLGLLVFGTAIMLLGIGLNFALLIELKTVKLQSRLTPWLLRSQVFDGIACVLTILILWIRNIPTYEDVSGAIVCYLWDCQSPFWIAIALSTCNLMCITFDHLLATVYCVTYRIYQTRYIIGCCVATFIYTLLVALPVSLVVYYTNGTCQVEVRPEYEVAFNAAKIHQGLWAVVYYLLPLVFLIVIHFRVVWHIKSYFRLRRPFTSSTAEQSSTTAYESNSGSMSDAGASQSRSVIKSLTIGTFCLITSMILAHSYDSFYYVFGPSLGYAYIAGSREQLISLLITALNCVANPVILALSLPSMRTRVFYRMSKVKQSLSDLCHVCLTARTKPSAH</sequence>
<keyword evidence="8" id="KW-1185">Reference proteome</keyword>
<dbReference type="GO" id="GO:0016020">
    <property type="term" value="C:membrane"/>
    <property type="evidence" value="ECO:0007669"/>
    <property type="project" value="UniProtKB-SubCell"/>
</dbReference>